<keyword evidence="2 4" id="KW-0238">DNA-binding</keyword>
<evidence type="ECO:0000256" key="1">
    <source>
        <dbReference type="ARBA" id="ARBA00023015"/>
    </source>
</evidence>
<keyword evidence="8" id="KW-1185">Reference proteome</keyword>
<comment type="caution">
    <text evidence="7">The sequence shown here is derived from an EMBL/GenBank/DDBJ whole genome shotgun (WGS) entry which is preliminary data.</text>
</comment>
<dbReference type="Pfam" id="PF00440">
    <property type="entry name" value="TetR_N"/>
    <property type="match status" value="1"/>
</dbReference>
<dbReference type="InterPro" id="IPR036271">
    <property type="entry name" value="Tet_transcr_reg_TetR-rel_C_sf"/>
</dbReference>
<dbReference type="SUPFAM" id="SSF48498">
    <property type="entry name" value="Tetracyclin repressor-like, C-terminal domain"/>
    <property type="match status" value="1"/>
</dbReference>
<dbReference type="Proteomes" id="UP000298216">
    <property type="component" value="Unassembled WGS sequence"/>
</dbReference>
<dbReference type="EMBL" id="SPVH01000002">
    <property type="protein sequence ID" value="TFW13972.1"/>
    <property type="molecule type" value="Genomic_DNA"/>
</dbReference>
<dbReference type="PANTHER" id="PTHR30055:SF234">
    <property type="entry name" value="HTH-TYPE TRANSCRIPTIONAL REGULATOR BETI"/>
    <property type="match status" value="1"/>
</dbReference>
<dbReference type="InterPro" id="IPR001647">
    <property type="entry name" value="HTH_TetR"/>
</dbReference>
<evidence type="ECO:0000259" key="6">
    <source>
        <dbReference type="PROSITE" id="PS50977"/>
    </source>
</evidence>
<evidence type="ECO:0000313" key="7">
    <source>
        <dbReference type="EMBL" id="TFW13972.1"/>
    </source>
</evidence>
<evidence type="ECO:0000256" key="3">
    <source>
        <dbReference type="ARBA" id="ARBA00023163"/>
    </source>
</evidence>
<feature type="DNA-binding region" description="H-T-H motif" evidence="4">
    <location>
        <begin position="67"/>
        <end position="86"/>
    </location>
</feature>
<dbReference type="PRINTS" id="PR00455">
    <property type="entry name" value="HTHTETR"/>
</dbReference>
<dbReference type="InterPro" id="IPR050109">
    <property type="entry name" value="HTH-type_TetR-like_transc_reg"/>
</dbReference>
<evidence type="ECO:0000256" key="2">
    <source>
        <dbReference type="ARBA" id="ARBA00023125"/>
    </source>
</evidence>
<dbReference type="Gene3D" id="1.10.357.10">
    <property type="entry name" value="Tetracycline Repressor, domain 2"/>
    <property type="match status" value="1"/>
</dbReference>
<reference evidence="7 8" key="1">
    <citation type="submission" date="2019-03" db="EMBL/GenBank/DDBJ databases">
        <title>Draft genome of Brevundimonas sp. a heavy metal resistant soil bacteria.</title>
        <authorList>
            <person name="Soto J."/>
        </authorList>
    </citation>
    <scope>NUCLEOTIDE SEQUENCE [LARGE SCALE GENOMIC DNA]</scope>
    <source>
        <strain evidence="7 8">B-10</strain>
    </source>
</reference>
<evidence type="ECO:0000313" key="8">
    <source>
        <dbReference type="Proteomes" id="UP000298216"/>
    </source>
</evidence>
<gene>
    <name evidence="7" type="ORF">EGY25_01815</name>
</gene>
<proteinExistence type="predicted"/>
<dbReference type="GO" id="GO:0000976">
    <property type="term" value="F:transcription cis-regulatory region binding"/>
    <property type="evidence" value="ECO:0007669"/>
    <property type="project" value="TreeGrafter"/>
</dbReference>
<feature type="region of interest" description="Disordered" evidence="5">
    <location>
        <begin position="1"/>
        <end position="45"/>
    </location>
</feature>
<keyword evidence="3" id="KW-0804">Transcription</keyword>
<feature type="compositionally biased region" description="Polar residues" evidence="5">
    <location>
        <begin position="16"/>
        <end position="26"/>
    </location>
</feature>
<sequence>MAVSKASDLQRRTMTDIVTPSSTSRLNLKPTKRPRRRPQSERREEATNTILDAAEKLFALHGRDGVTLKAIATAASVDTALIHYYFGDKDGVFRAVFARRAGEVNAARIAAMDAYEARVGDATTIEGVLDVFLRPIYEMVIEKGEGWVYFAAIVGHANASHFGGKDVMAENFDPIVQRFIVMLKALAPEAPPERIYWFFDLVSSSLTHGLAQTGRIDDVSGGLCRSSDLASVLETMIAVFSAGFQSVGAPGQGQ</sequence>
<evidence type="ECO:0000256" key="5">
    <source>
        <dbReference type="SAM" id="MobiDB-lite"/>
    </source>
</evidence>
<dbReference type="PROSITE" id="PS50977">
    <property type="entry name" value="HTH_TETR_2"/>
    <property type="match status" value="1"/>
</dbReference>
<name>A0A4Y9RYB9_9CAUL</name>
<evidence type="ECO:0000256" key="4">
    <source>
        <dbReference type="PROSITE-ProRule" id="PRU00335"/>
    </source>
</evidence>
<dbReference type="AlphaFoldDB" id="A0A4Y9RYB9"/>
<dbReference type="InterPro" id="IPR041586">
    <property type="entry name" value="PsrA_TetR_C"/>
</dbReference>
<dbReference type="SUPFAM" id="SSF46689">
    <property type="entry name" value="Homeodomain-like"/>
    <property type="match status" value="1"/>
</dbReference>
<feature type="domain" description="HTH tetR-type" evidence="6">
    <location>
        <begin position="44"/>
        <end position="104"/>
    </location>
</feature>
<dbReference type="GO" id="GO:0003700">
    <property type="term" value="F:DNA-binding transcription factor activity"/>
    <property type="evidence" value="ECO:0007669"/>
    <property type="project" value="TreeGrafter"/>
</dbReference>
<protein>
    <submittedName>
        <fullName evidence="7">TetR/AcrR family transcriptional regulator</fullName>
    </submittedName>
</protein>
<dbReference type="OrthoDB" id="2356263at2"/>
<keyword evidence="1" id="KW-0805">Transcription regulation</keyword>
<dbReference type="Pfam" id="PF17939">
    <property type="entry name" value="TetR_C_30"/>
    <property type="match status" value="1"/>
</dbReference>
<dbReference type="PANTHER" id="PTHR30055">
    <property type="entry name" value="HTH-TYPE TRANSCRIPTIONAL REGULATOR RUTR"/>
    <property type="match status" value="1"/>
</dbReference>
<accession>A0A4Y9RYB9</accession>
<dbReference type="InterPro" id="IPR009057">
    <property type="entry name" value="Homeodomain-like_sf"/>
</dbReference>
<organism evidence="7 8">
    <name type="scientific">Brevundimonas intermedia</name>
    <dbReference type="NCBI Taxonomy" id="74315"/>
    <lineage>
        <taxon>Bacteria</taxon>
        <taxon>Pseudomonadati</taxon>
        <taxon>Pseudomonadota</taxon>
        <taxon>Alphaproteobacteria</taxon>
        <taxon>Caulobacterales</taxon>
        <taxon>Caulobacteraceae</taxon>
        <taxon>Brevundimonas</taxon>
    </lineage>
</organism>